<feature type="chain" id="PRO_5047420577" description="DUF4189 domain-containing protein" evidence="1">
    <location>
        <begin position="22"/>
        <end position="123"/>
    </location>
</feature>
<evidence type="ECO:0000313" key="3">
    <source>
        <dbReference type="Proteomes" id="UP001595665"/>
    </source>
</evidence>
<dbReference type="EMBL" id="JBHRVV010000001">
    <property type="protein sequence ID" value="MFC3458216.1"/>
    <property type="molecule type" value="Genomic_DNA"/>
</dbReference>
<gene>
    <name evidence="2" type="ORF">ACFOPH_08155</name>
</gene>
<keyword evidence="1" id="KW-0732">Signal</keyword>
<reference evidence="3" key="1">
    <citation type="journal article" date="2019" name="Int. J. Syst. Evol. Microbiol.">
        <title>The Global Catalogue of Microorganisms (GCM) 10K type strain sequencing project: providing services to taxonomists for standard genome sequencing and annotation.</title>
        <authorList>
            <consortium name="The Broad Institute Genomics Platform"/>
            <consortium name="The Broad Institute Genome Sequencing Center for Infectious Disease"/>
            <person name="Wu L."/>
            <person name="Ma J."/>
        </authorList>
    </citation>
    <scope>NUCLEOTIDE SEQUENCE [LARGE SCALE GENOMIC DNA]</scope>
    <source>
        <strain evidence="3">CCM 7480</strain>
    </source>
</reference>
<dbReference type="RefSeq" id="WP_312549603.1">
    <property type="nucleotide sequence ID" value="NZ_JBHRVV010000001.1"/>
</dbReference>
<dbReference type="Proteomes" id="UP001595665">
    <property type="component" value="Unassembled WGS sequence"/>
</dbReference>
<keyword evidence="3" id="KW-1185">Reference proteome</keyword>
<comment type="caution">
    <text evidence="2">The sequence shown here is derived from an EMBL/GenBank/DDBJ whole genome shotgun (WGS) entry which is preliminary data.</text>
</comment>
<accession>A0ABV7PGB3</accession>
<proteinExistence type="predicted"/>
<feature type="signal peptide" evidence="1">
    <location>
        <begin position="1"/>
        <end position="21"/>
    </location>
</feature>
<evidence type="ECO:0000313" key="2">
    <source>
        <dbReference type="EMBL" id="MFC3458216.1"/>
    </source>
</evidence>
<evidence type="ECO:0000256" key="1">
    <source>
        <dbReference type="SAM" id="SignalP"/>
    </source>
</evidence>
<sequence>MKRLLSAVALLGVVMSGAAWAQDAAFCKAECDTARTQCTANIAKASGDDAVLLLKREETNHLARTAQGAVTSSGNLALERSGQQNRRAQQLGICDDKYQRCTRACSGADNSGSPIIRKRANAG</sequence>
<evidence type="ECO:0008006" key="4">
    <source>
        <dbReference type="Google" id="ProtNLM"/>
    </source>
</evidence>
<name>A0ABV7PGB3_9BURK</name>
<organism evidence="2 3">
    <name type="scientific">Massilia haematophila</name>
    <dbReference type="NCBI Taxonomy" id="457923"/>
    <lineage>
        <taxon>Bacteria</taxon>
        <taxon>Pseudomonadati</taxon>
        <taxon>Pseudomonadota</taxon>
        <taxon>Betaproteobacteria</taxon>
        <taxon>Burkholderiales</taxon>
        <taxon>Oxalobacteraceae</taxon>
        <taxon>Telluria group</taxon>
        <taxon>Massilia</taxon>
    </lineage>
</organism>
<protein>
    <recommendedName>
        <fullName evidence="4">DUF4189 domain-containing protein</fullName>
    </recommendedName>
</protein>